<proteinExistence type="predicted"/>
<dbReference type="InterPro" id="IPR045209">
    <property type="entry name" value="Rrp5"/>
</dbReference>
<dbReference type="Gene3D" id="1.25.40.10">
    <property type="entry name" value="Tetratricopeptide repeat domain"/>
    <property type="match status" value="1"/>
</dbReference>
<dbReference type="PROSITE" id="PS50005">
    <property type="entry name" value="TPR"/>
    <property type="match status" value="1"/>
</dbReference>
<evidence type="ECO:0000256" key="10">
    <source>
        <dbReference type="ARBA" id="ARBA00062488"/>
    </source>
</evidence>
<keyword evidence="3" id="KW-0698">rRNA processing</keyword>
<feature type="domain" description="S1 motif" evidence="15">
    <location>
        <begin position="762"/>
        <end position="831"/>
    </location>
</feature>
<feature type="domain" description="S1 motif" evidence="15">
    <location>
        <begin position="1050"/>
        <end position="1125"/>
    </location>
</feature>
<dbReference type="SMART" id="SM00316">
    <property type="entry name" value="S1"/>
    <property type="match status" value="13"/>
</dbReference>
<feature type="repeat" description="TPR" evidence="13">
    <location>
        <begin position="1704"/>
        <end position="1737"/>
    </location>
</feature>
<evidence type="ECO:0000256" key="12">
    <source>
        <dbReference type="ARBA" id="ARBA00080810"/>
    </source>
</evidence>
<dbReference type="FunFam" id="2.40.50.140:FF:000175">
    <property type="entry name" value="Programmed cell death 11"/>
    <property type="match status" value="1"/>
</dbReference>
<feature type="domain" description="S1 motif" evidence="15">
    <location>
        <begin position="226"/>
        <end position="294"/>
    </location>
</feature>
<feature type="domain" description="S1 motif" evidence="15">
    <location>
        <begin position="580"/>
        <end position="649"/>
    </location>
</feature>
<dbReference type="Gene3D" id="2.40.50.140">
    <property type="entry name" value="Nucleic acid-binding proteins"/>
    <property type="match status" value="10"/>
</dbReference>
<keyword evidence="17" id="KW-1185">Reference proteome</keyword>
<dbReference type="CDD" id="cd05698">
    <property type="entry name" value="S1_Rrp5_repeat_hs6_sc5"/>
    <property type="match status" value="1"/>
</dbReference>
<evidence type="ECO:0000256" key="5">
    <source>
        <dbReference type="ARBA" id="ARBA00022737"/>
    </source>
</evidence>
<dbReference type="FunFam" id="2.40.50.140:FF:000155">
    <property type="entry name" value="rRNA biogenesis protein RRP5"/>
    <property type="match status" value="1"/>
</dbReference>
<evidence type="ECO:0000256" key="9">
    <source>
        <dbReference type="ARBA" id="ARBA00059726"/>
    </source>
</evidence>
<feature type="compositionally biased region" description="Basic and acidic residues" evidence="14">
    <location>
        <begin position="1445"/>
        <end position="1458"/>
    </location>
</feature>
<feature type="compositionally biased region" description="Acidic residues" evidence="14">
    <location>
        <begin position="1482"/>
        <end position="1491"/>
    </location>
</feature>
<dbReference type="SUPFAM" id="SSF48452">
    <property type="entry name" value="TPR-like"/>
    <property type="match status" value="1"/>
</dbReference>
<evidence type="ECO:0000256" key="14">
    <source>
        <dbReference type="SAM" id="MobiDB-lite"/>
    </source>
</evidence>
<evidence type="ECO:0000256" key="8">
    <source>
        <dbReference type="ARBA" id="ARBA00023242"/>
    </source>
</evidence>
<dbReference type="SUPFAM" id="SSF50249">
    <property type="entry name" value="Nucleic acid-binding proteins"/>
    <property type="match status" value="10"/>
</dbReference>
<keyword evidence="5" id="KW-0677">Repeat</keyword>
<dbReference type="Pfam" id="PF00575">
    <property type="entry name" value="S1"/>
    <property type="match status" value="3"/>
</dbReference>
<evidence type="ECO:0000313" key="16">
    <source>
        <dbReference type="EMBL" id="CAK6962863.1"/>
    </source>
</evidence>
<sequence length="1850" mass="205335">MLENRAPVLPLIEPCFHIGDLTPQVSNTTETTANMASVEEDFPRGGTTNKKATESKIVTLRTEVDNLFQPSEQPEAKKRKGASKDDSKKFKKPKTGKEKGDGLTLNTAVKCVEILHAKNVKEGMLMLGCVKEVADFEVTVSLPCGLHGFLSIKNICDSYTKLLSQQLDSVDTEEIYSLPHFFYPGMVFRCVVAKLDEAKGGSISIQLSVNPKLVNKALTSSSLKAGMVLTGCVESVEDHGYITDIGVSGTKAFLPKKAVTDKQSKPEELKVGQYVTCQLEDVKNDGRIVRLSFCPPTIAQPCAEPQQGWNLTNLLPGLQVKATIKKVTKHGLLLDFLSSFSGQVDFLHMDPEQASSYTEGGEVRACLLYVEPSTRLVGLSLRSYLVQPGSRVEPSPACGDRIGEVVNSCKVTSMHHMSGAMLELPDKTPAFVHRNHLKESNEPGNDNKVLAIPEHTCRILDFSPIDQLHFVSLRKSVISKPFFRYHDLQAGQIVEGKVAVLLTHGMVVHLSGHIKGLVPRTHLSDIVLKNPEKKYMEGMKVKCRVLSVDPENKKLYLTRKKALIESPLPLFLSYDDARPGRVSHGYIVCVKHFGCIVRFYNSVKGLVPLSELSSEPITNPEDVFYVGQVLKAKVLHCDTEKAKMVLTFRDAVAKETEEIRKPQIDCEVGKKLEAKVLKKVLNGLEVAILPEEFRATLPTMHLSDHMSNCTMLWESMQEGDTISDLVCFNKNKTGITLTKKPTVRWSLEEGVVAKEFSEITVGMQLIGWIKNIMSYGVFVEFPYGLVGLAPKSAMTDKFLSDTTTAFQMGQTVIAKVTNLDEEKKRFLVTLKMSEVISPGGDAQTRLIRGLQERRAVTEMLATRDNSELHQQLAALSIGQKLKLTVDTVKESGAIFKSDDLVGASIMATKHHVMGVSLTSGQKVTAVVLLVDILSTSVHVSILSKLVAKKKSLNEESKYTAILQHIDKDFATISLDDTAQLTVIQTRSHLNETFLSESEKLRAGMCLAVEVIEPSCEELQGLPLVSWQRTAPKRQRTVSENQSSSKGHRFGDILQAKVRTVKPTCIQVTLEDGSIGSVHVSEVVEAEEVRQGSFPTSSVKVGSVVTARVIGGREATSHRFLPFSHPKFTYTIPELTLIPSKLDQSADFKVVTAKEKLSSYKVGEEMTCFVSKFNPERKCLEVTTDPCVTATVELLAMITDPKDASHPEKLYKLGQAVHAKVVEVTSKPQRLALSVTGSHKLEKDSVTLGMVTSIQPQVGLLVKLPFGGTGTVAVTDLADAYRPNPLEVYSKDQLLRFYLLGNENGKWQLSLRPSRLNPQAKPAKDAEVSSVQELKTGQIIRGYVKSVGERGVFIKLSTSITGRAELQQSSKYFVNNHKVLSEHLLPNTLLTTKILSIDKKEELVNLSLLPADTGKPDVLPESLGLPLRLIGEEKKKHDATKKKKRTLSESEEKQEESQVPKKKKKKKTVTEDNDSGVEVYFREEEDKEDEEEPKPNPAKQVTPSSAGPSRLQVAAGFSWDMGLNSLKPASADKDPDSSDGEDQEGGSKAQKKSRHELEQEKKAAEKALLQRETELMDPNLRPQDTVAFERLLLASPNSSLLWLQYMAHHLQATQIEQARAVAERALKTISFREEQEKLNVWVALLNLENMYGTEESLKKVFERALQFCEPMPVYQQLADIYAKSDKTKEAEGLYKTMVKRFRQNKAVWLSYGTFLLQQGESDAASAVLQRALKSLPSKESVDVIAKFAQLEFRYGNAEKGRTMFDKVLTSYPKRTDLWSVFIDLMVKHGAQKDVRALFDRVIHLSVSVKKIKFFFKRYLEYEKKHGSPQSIQAVKEKAMEFVEAKGTEAAN</sequence>
<evidence type="ECO:0000259" key="15">
    <source>
        <dbReference type="PROSITE" id="PS50126"/>
    </source>
</evidence>
<dbReference type="CDD" id="cd05693">
    <property type="entry name" value="S1_Rrp5_repeat_hs1_sc1"/>
    <property type="match status" value="1"/>
</dbReference>
<dbReference type="FunFam" id="1.25.40.10:FF:000065">
    <property type="entry name" value="Programmed cell death 11"/>
    <property type="match status" value="1"/>
</dbReference>
<dbReference type="FunFam" id="2.40.50.140:FF:000340">
    <property type="entry name" value="Unplaced genomic scaffold supercont1.162, whole genome shotgun sequence"/>
    <property type="match status" value="1"/>
</dbReference>
<evidence type="ECO:0000256" key="1">
    <source>
        <dbReference type="ARBA" id="ARBA00004604"/>
    </source>
</evidence>
<dbReference type="EMBL" id="CAWUFR010000061">
    <property type="protein sequence ID" value="CAK6962863.1"/>
    <property type="molecule type" value="Genomic_DNA"/>
</dbReference>
<accession>A0AAV1NUF9</accession>
<dbReference type="CDD" id="cd05696">
    <property type="entry name" value="S1_Rrp5_repeat_hs4"/>
    <property type="match status" value="1"/>
</dbReference>
<evidence type="ECO:0000256" key="2">
    <source>
        <dbReference type="ARBA" id="ARBA00022499"/>
    </source>
</evidence>
<dbReference type="GO" id="GO:0003723">
    <property type="term" value="F:RNA binding"/>
    <property type="evidence" value="ECO:0007669"/>
    <property type="project" value="TreeGrafter"/>
</dbReference>
<dbReference type="Proteomes" id="UP001314229">
    <property type="component" value="Unassembled WGS sequence"/>
</dbReference>
<comment type="caution">
    <text evidence="16">The sequence shown here is derived from an EMBL/GenBank/DDBJ whole genome shotgun (WGS) entry which is preliminary data.</text>
</comment>
<dbReference type="InterPro" id="IPR011990">
    <property type="entry name" value="TPR-like_helical_dom_sf"/>
</dbReference>
<evidence type="ECO:0000256" key="13">
    <source>
        <dbReference type="PROSITE-ProRule" id="PRU00339"/>
    </source>
</evidence>
<dbReference type="PANTHER" id="PTHR23270:SF10">
    <property type="entry name" value="PROTEIN RRP5 HOMOLOG"/>
    <property type="match status" value="1"/>
</dbReference>
<comment type="function">
    <text evidence="9">Essential for the generation of mature 18S rRNA, specifically necessary for cleavages at sites A0, 1 and 2 of the 47S precursor. Directly interacts with U3 snoRNA.</text>
</comment>
<dbReference type="GO" id="GO:0006364">
    <property type="term" value="P:rRNA processing"/>
    <property type="evidence" value="ECO:0007669"/>
    <property type="project" value="UniProtKB-KW"/>
</dbReference>
<dbReference type="InterPro" id="IPR003107">
    <property type="entry name" value="HAT"/>
</dbReference>
<organism evidence="16 17">
    <name type="scientific">Scomber scombrus</name>
    <name type="common">Atlantic mackerel</name>
    <name type="synonym">Scomber vernalis</name>
    <dbReference type="NCBI Taxonomy" id="13677"/>
    <lineage>
        <taxon>Eukaryota</taxon>
        <taxon>Metazoa</taxon>
        <taxon>Chordata</taxon>
        <taxon>Craniata</taxon>
        <taxon>Vertebrata</taxon>
        <taxon>Euteleostomi</taxon>
        <taxon>Actinopterygii</taxon>
        <taxon>Neopterygii</taxon>
        <taxon>Teleostei</taxon>
        <taxon>Neoteleostei</taxon>
        <taxon>Acanthomorphata</taxon>
        <taxon>Pelagiaria</taxon>
        <taxon>Scombriformes</taxon>
        <taxon>Scombridae</taxon>
        <taxon>Scomber</taxon>
    </lineage>
</organism>
<gene>
    <name evidence="16" type="ORF">FSCOSCO3_A033026</name>
</gene>
<comment type="subunit">
    <text evidence="10">Interacts with NF-kappa-B p50/NFKB1 and NF-kappa-B p65/RELA.</text>
</comment>
<dbReference type="InterPro" id="IPR057302">
    <property type="entry name" value="Rrp5_S1"/>
</dbReference>
<dbReference type="CDD" id="cd04461">
    <property type="entry name" value="S1_Rrp5_repeat_hs8_sc7"/>
    <property type="match status" value="1"/>
</dbReference>
<evidence type="ECO:0000256" key="7">
    <source>
        <dbReference type="ARBA" id="ARBA00022990"/>
    </source>
</evidence>
<keyword evidence="6" id="KW-0832">Ubl conjugation</keyword>
<feature type="domain" description="S1 motif" evidence="15">
    <location>
        <begin position="491"/>
        <end position="560"/>
    </location>
</feature>
<dbReference type="InterPro" id="IPR048059">
    <property type="entry name" value="Rrp5_S1_rpt_hs1_sc1"/>
</dbReference>
<keyword evidence="8" id="KW-0539">Nucleus</keyword>
<feature type="domain" description="S1 motif" evidence="15">
    <location>
        <begin position="1162"/>
        <end position="1235"/>
    </location>
</feature>
<dbReference type="InterPro" id="IPR012340">
    <property type="entry name" value="NA-bd_OB-fold"/>
</dbReference>
<evidence type="ECO:0000256" key="4">
    <source>
        <dbReference type="ARBA" id="ARBA00022553"/>
    </source>
</evidence>
<dbReference type="CDD" id="cd05697">
    <property type="entry name" value="S1_Rrp5_repeat_hs5"/>
    <property type="match status" value="1"/>
</dbReference>
<dbReference type="PANTHER" id="PTHR23270">
    <property type="entry name" value="PROGRAMMED CELL DEATH PROTEIN 11 PRE-RRNA PROCESSING PROTEIN RRP5"/>
    <property type="match status" value="1"/>
</dbReference>
<dbReference type="FunFam" id="2.40.50.140:FF:000200">
    <property type="entry name" value="Programmed cell death 11"/>
    <property type="match status" value="1"/>
</dbReference>
<dbReference type="CDD" id="cd05694">
    <property type="entry name" value="S1_Rrp5_repeat_hs2_sc2"/>
    <property type="match status" value="1"/>
</dbReference>
<dbReference type="FunFam" id="2.40.50.140:FF:000148">
    <property type="entry name" value="protein RRP5 homolog isoform X1"/>
    <property type="match status" value="1"/>
</dbReference>
<keyword evidence="13" id="KW-0802">TPR repeat</keyword>
<dbReference type="InterPro" id="IPR003029">
    <property type="entry name" value="S1_domain"/>
</dbReference>
<dbReference type="FunFam" id="2.40.50.140:FF:000103">
    <property type="entry name" value="protein RRP5 homolog"/>
    <property type="match status" value="2"/>
</dbReference>
<dbReference type="GO" id="GO:0032040">
    <property type="term" value="C:small-subunit processome"/>
    <property type="evidence" value="ECO:0007669"/>
    <property type="project" value="TreeGrafter"/>
</dbReference>
<reference evidence="16 17" key="1">
    <citation type="submission" date="2024-01" db="EMBL/GenBank/DDBJ databases">
        <authorList>
            <person name="Alioto T."/>
            <person name="Alioto T."/>
            <person name="Gomez Garrido J."/>
        </authorList>
    </citation>
    <scope>NUCLEOTIDE SEQUENCE [LARGE SCALE GENOMIC DNA]</scope>
</reference>
<dbReference type="Pfam" id="PF23231">
    <property type="entry name" value="HAT_Syf1_CNRKL1_C"/>
    <property type="match status" value="1"/>
</dbReference>
<protein>
    <recommendedName>
        <fullName evidence="11">Protein RRP5 homolog</fullName>
    </recommendedName>
    <alternativeName>
        <fullName evidence="12">Programmed cell death protein 11</fullName>
    </alternativeName>
</protein>
<dbReference type="PROSITE" id="PS50126">
    <property type="entry name" value="S1"/>
    <property type="match status" value="10"/>
</dbReference>
<dbReference type="Pfam" id="PF23459">
    <property type="entry name" value="S1_RRP5"/>
    <property type="match status" value="4"/>
</dbReference>
<comment type="subcellular location">
    <subcellularLocation>
        <location evidence="1">Nucleus</location>
        <location evidence="1">Nucleolus</location>
    </subcellularLocation>
</comment>
<keyword evidence="7" id="KW-0007">Acetylation</keyword>
<feature type="region of interest" description="Disordered" evidence="14">
    <location>
        <begin position="1521"/>
        <end position="1560"/>
    </location>
</feature>
<dbReference type="InterPro" id="IPR019734">
    <property type="entry name" value="TPR_rpt"/>
</dbReference>
<evidence type="ECO:0000256" key="6">
    <source>
        <dbReference type="ARBA" id="ARBA00022843"/>
    </source>
</evidence>
<name>A0AAV1NUF9_SCOSC</name>
<feature type="domain" description="S1 motif" evidence="15">
    <location>
        <begin position="123"/>
        <end position="210"/>
    </location>
</feature>
<feature type="region of interest" description="Disordered" evidence="14">
    <location>
        <begin position="1433"/>
        <end position="1507"/>
    </location>
</feature>
<feature type="domain" description="S1 motif" evidence="15">
    <location>
        <begin position="317"/>
        <end position="382"/>
    </location>
</feature>
<keyword evidence="4" id="KW-0597">Phosphoprotein</keyword>
<feature type="region of interest" description="Disordered" evidence="14">
    <location>
        <begin position="68"/>
        <end position="100"/>
    </location>
</feature>
<evidence type="ECO:0000313" key="17">
    <source>
        <dbReference type="Proteomes" id="UP001314229"/>
    </source>
</evidence>
<evidence type="ECO:0000256" key="3">
    <source>
        <dbReference type="ARBA" id="ARBA00022552"/>
    </source>
</evidence>
<feature type="domain" description="S1 motif" evidence="15">
    <location>
        <begin position="1336"/>
        <end position="1408"/>
    </location>
</feature>
<dbReference type="CDD" id="cd05695">
    <property type="entry name" value="S1_Rrp5_repeat_hs3"/>
    <property type="match status" value="1"/>
</dbReference>
<dbReference type="InterPro" id="IPR055430">
    <property type="entry name" value="HAT_Syf1_CNRKL1_C"/>
</dbReference>
<feature type="domain" description="S1 motif" evidence="15">
    <location>
        <begin position="1243"/>
        <end position="1311"/>
    </location>
</feature>
<keyword evidence="2" id="KW-1017">Isopeptide bond</keyword>
<evidence type="ECO:0000256" key="11">
    <source>
        <dbReference type="ARBA" id="ARBA00067510"/>
    </source>
</evidence>
<dbReference type="SMART" id="SM00386">
    <property type="entry name" value="HAT"/>
    <property type="match status" value="6"/>
</dbReference>